<evidence type="ECO:0000256" key="5">
    <source>
        <dbReference type="ARBA" id="ARBA00023054"/>
    </source>
</evidence>
<feature type="domain" description="Ionotropic glutamate receptor C-terminal" evidence="13">
    <location>
        <begin position="105"/>
        <end position="466"/>
    </location>
</feature>
<evidence type="ECO:0000256" key="4">
    <source>
        <dbReference type="ARBA" id="ARBA00022989"/>
    </source>
</evidence>
<keyword evidence="5" id="KW-0175">Coiled coil</keyword>
<keyword evidence="11" id="KW-0407">Ion channel</keyword>
<keyword evidence="6" id="KW-0406">Ion transport</keyword>
<dbReference type="InterPro" id="IPR015683">
    <property type="entry name" value="Ionotropic_Glu_rcpt"/>
</dbReference>
<evidence type="ECO:0000313" key="15">
    <source>
        <dbReference type="EMBL" id="KAF5405751.1"/>
    </source>
</evidence>
<keyword evidence="4 12" id="KW-1133">Transmembrane helix</keyword>
<keyword evidence="9" id="KW-0325">Glycoprotein</keyword>
<dbReference type="GO" id="GO:0005886">
    <property type="term" value="C:plasma membrane"/>
    <property type="evidence" value="ECO:0007669"/>
    <property type="project" value="UniProtKB-ARBA"/>
</dbReference>
<evidence type="ECO:0000256" key="2">
    <source>
        <dbReference type="ARBA" id="ARBA00022448"/>
    </source>
</evidence>
<proteinExistence type="predicted"/>
<dbReference type="GO" id="GO:0043226">
    <property type="term" value="C:organelle"/>
    <property type="evidence" value="ECO:0007669"/>
    <property type="project" value="UniProtKB-ARBA"/>
</dbReference>
<dbReference type="PANTHER" id="PTHR18966">
    <property type="entry name" value="IONOTROPIC GLUTAMATE RECEPTOR"/>
    <property type="match status" value="1"/>
</dbReference>
<evidence type="ECO:0000256" key="9">
    <source>
        <dbReference type="ARBA" id="ARBA00023180"/>
    </source>
</evidence>
<keyword evidence="10" id="KW-1071">Ligand-gated ion channel</keyword>
<keyword evidence="7 12" id="KW-0472">Membrane</keyword>
<dbReference type="SUPFAM" id="SSF53850">
    <property type="entry name" value="Periplasmic binding protein-like II"/>
    <property type="match status" value="1"/>
</dbReference>
<gene>
    <name evidence="15" type="ORF">PHET_00809</name>
</gene>
<dbReference type="InterPro" id="IPR001320">
    <property type="entry name" value="Iontro_rcpt_C"/>
</dbReference>
<feature type="domain" description="Ionotropic glutamate receptor L-glutamate and glycine-binding" evidence="14">
    <location>
        <begin position="121"/>
        <end position="176"/>
    </location>
</feature>
<dbReference type="GO" id="GO:0015276">
    <property type="term" value="F:ligand-gated monoatomic ion channel activity"/>
    <property type="evidence" value="ECO:0007669"/>
    <property type="project" value="InterPro"/>
</dbReference>
<evidence type="ECO:0000313" key="16">
    <source>
        <dbReference type="Proteomes" id="UP000748531"/>
    </source>
</evidence>
<evidence type="ECO:0000256" key="12">
    <source>
        <dbReference type="SAM" id="Phobius"/>
    </source>
</evidence>
<keyword evidence="3 12" id="KW-0812">Transmembrane</keyword>
<dbReference type="Gene3D" id="3.40.190.10">
    <property type="entry name" value="Periplasmic binding protein-like II"/>
    <property type="match status" value="2"/>
</dbReference>
<evidence type="ECO:0000256" key="1">
    <source>
        <dbReference type="ARBA" id="ARBA00004141"/>
    </source>
</evidence>
<keyword evidence="8" id="KW-0675">Receptor</keyword>
<evidence type="ECO:0000256" key="7">
    <source>
        <dbReference type="ARBA" id="ARBA00023136"/>
    </source>
</evidence>
<dbReference type="FunFam" id="3.40.190.10:FF:000078">
    <property type="entry name" value="glutamate receptor ionotropic, NMDA 3B"/>
    <property type="match status" value="1"/>
</dbReference>
<evidence type="ECO:0000259" key="14">
    <source>
        <dbReference type="SMART" id="SM00918"/>
    </source>
</evidence>
<evidence type="ECO:0000256" key="8">
    <source>
        <dbReference type="ARBA" id="ARBA00023170"/>
    </source>
</evidence>
<dbReference type="SMART" id="SM00079">
    <property type="entry name" value="PBPe"/>
    <property type="match status" value="1"/>
</dbReference>
<protein>
    <submittedName>
        <fullName evidence="15">Uncharacterized protein</fullName>
    </submittedName>
</protein>
<evidence type="ECO:0000256" key="11">
    <source>
        <dbReference type="ARBA" id="ARBA00023303"/>
    </source>
</evidence>
<dbReference type="OrthoDB" id="6259803at2759"/>
<dbReference type="EMBL" id="LUCH01000223">
    <property type="protein sequence ID" value="KAF5405751.1"/>
    <property type="molecule type" value="Genomic_DNA"/>
</dbReference>
<evidence type="ECO:0000256" key="3">
    <source>
        <dbReference type="ARBA" id="ARBA00022692"/>
    </source>
</evidence>
<dbReference type="Pfam" id="PF10613">
    <property type="entry name" value="Lig_chan-Glu_bd"/>
    <property type="match status" value="1"/>
</dbReference>
<dbReference type="AlphaFoldDB" id="A0A8J4TPB6"/>
<dbReference type="InterPro" id="IPR019594">
    <property type="entry name" value="Glu/Gly-bd"/>
</dbReference>
<organism evidence="15 16">
    <name type="scientific">Paragonimus heterotremus</name>
    <dbReference type="NCBI Taxonomy" id="100268"/>
    <lineage>
        <taxon>Eukaryota</taxon>
        <taxon>Metazoa</taxon>
        <taxon>Spiralia</taxon>
        <taxon>Lophotrochozoa</taxon>
        <taxon>Platyhelminthes</taxon>
        <taxon>Trematoda</taxon>
        <taxon>Digenea</taxon>
        <taxon>Plagiorchiida</taxon>
        <taxon>Troglotremata</taxon>
        <taxon>Troglotrematidae</taxon>
        <taxon>Paragonimus</taxon>
    </lineage>
</organism>
<reference evidence="15" key="1">
    <citation type="submission" date="2019-05" db="EMBL/GenBank/DDBJ databases">
        <title>Annotation for the trematode Paragonimus heterotremus.</title>
        <authorList>
            <person name="Choi Y.-J."/>
        </authorList>
    </citation>
    <scope>NUCLEOTIDE SEQUENCE</scope>
    <source>
        <strain evidence="15">LC</strain>
    </source>
</reference>
<dbReference type="Pfam" id="PF00060">
    <property type="entry name" value="Lig_chan"/>
    <property type="match status" value="1"/>
</dbReference>
<feature type="transmembrane region" description="Helical" evidence="12">
    <location>
        <begin position="299"/>
        <end position="318"/>
    </location>
</feature>
<keyword evidence="16" id="KW-1185">Reference proteome</keyword>
<comment type="subcellular location">
    <subcellularLocation>
        <location evidence="1">Membrane</location>
        <topology evidence="1">Multi-pass membrane protein</topology>
    </subcellularLocation>
</comment>
<comment type="caution">
    <text evidence="15">The sequence shown here is derived from an EMBL/GenBank/DDBJ whole genome shotgun (WGS) entry which is preliminary data.</text>
</comment>
<feature type="transmembrane region" description="Helical" evidence="12">
    <location>
        <begin position="229"/>
        <end position="249"/>
    </location>
</feature>
<dbReference type="SMART" id="SM00918">
    <property type="entry name" value="Lig_chan-Glu_bd"/>
    <property type="match status" value="1"/>
</dbReference>
<keyword evidence="2" id="KW-0813">Transport</keyword>
<evidence type="ECO:0000256" key="10">
    <source>
        <dbReference type="ARBA" id="ARBA00023286"/>
    </source>
</evidence>
<evidence type="ECO:0000259" key="13">
    <source>
        <dbReference type="SMART" id="SM00079"/>
    </source>
</evidence>
<evidence type="ECO:0000256" key="6">
    <source>
        <dbReference type="ARBA" id="ARBA00023065"/>
    </source>
</evidence>
<name>A0A8J4TPB6_9TREM</name>
<accession>A0A8J4TPB6</accession>
<dbReference type="Proteomes" id="UP000748531">
    <property type="component" value="Unassembled WGS sequence"/>
</dbReference>
<sequence length="558" mass="63421">MLEQFKKGIESRFRFDYPNVGFFRVFPVIHQRDCAQYSHSPRLKIFTTIVYNCDLSQIPDAVALVTYLIYESGQAIIGLSFKDQPGKKNVSLNPLDPMNRSQILHQRITQDELFVDQATRDASGRLYNATGLGIDILNAMVERFQFSYELYVSSDGQYGTTDKDNRWTGLIGDLLNNRIDLALAYLTITETRSNAVTFLGPFMNAYLKTLIAHPPEESSMFQIYKPFTASVWLTTGLAVLMVGVAACVLNKASPYTTMSQQLPGASTDHVSFVENIWVTFKCTLYQTNTMFPKAPSTRAFVLAFWFLVLVWHATWQASMTAFFSKRNLIVPIQSLREITQQNLIRPFFINGSSTHTFFRQAQLNPVLVKIYKMVLETGFTVNSNREGVEAVRRNPNLAFISDYYLLLKKVAGNCSDFLLLDEVVDKSPASFAMRKNETYARIFTNYLLNLSERGVIDRLFLKWLPKKEQCISKENGYVPLELEAVGGGLLPVLLCAVASLIALGLERAWHRFGSQFRERTCRWFHKQQISANVPGIDSQPDERVCPEENVVNEAKQTH</sequence>